<sequence>MAKIEFNKQKRDALLDKLTRYLDRELDCEASPLQAGFLLDFISEQMGPYYYNQGVQDAQQLFRDKLEDAVYEIEKPFVD</sequence>
<name>A0ABU1N518_9CAUL</name>
<dbReference type="Proteomes" id="UP001262754">
    <property type="component" value="Unassembled WGS sequence"/>
</dbReference>
<dbReference type="Pfam" id="PF09932">
    <property type="entry name" value="DUF2164"/>
    <property type="match status" value="1"/>
</dbReference>
<evidence type="ECO:0000313" key="1">
    <source>
        <dbReference type="EMBL" id="MDR6533534.1"/>
    </source>
</evidence>
<proteinExistence type="predicted"/>
<reference evidence="1 2" key="1">
    <citation type="submission" date="2023-07" db="EMBL/GenBank/DDBJ databases">
        <title>Sorghum-associated microbial communities from plants grown in Nebraska, USA.</title>
        <authorList>
            <person name="Schachtman D."/>
        </authorList>
    </citation>
    <scope>NUCLEOTIDE SEQUENCE [LARGE SCALE GENOMIC DNA]</scope>
    <source>
        <strain evidence="1 2">DS2154</strain>
    </source>
</reference>
<dbReference type="EMBL" id="JAVDRL010000013">
    <property type="protein sequence ID" value="MDR6533534.1"/>
    <property type="molecule type" value="Genomic_DNA"/>
</dbReference>
<organism evidence="1 2">
    <name type="scientific">Caulobacter rhizosphaerae</name>
    <dbReference type="NCBI Taxonomy" id="2010972"/>
    <lineage>
        <taxon>Bacteria</taxon>
        <taxon>Pseudomonadati</taxon>
        <taxon>Pseudomonadota</taxon>
        <taxon>Alphaproteobacteria</taxon>
        <taxon>Caulobacterales</taxon>
        <taxon>Caulobacteraceae</taxon>
        <taxon>Caulobacter</taxon>
    </lineage>
</organism>
<evidence type="ECO:0000313" key="2">
    <source>
        <dbReference type="Proteomes" id="UP001262754"/>
    </source>
</evidence>
<keyword evidence="2" id="KW-1185">Reference proteome</keyword>
<protein>
    <submittedName>
        <fullName evidence="1">Uncharacterized protein (DUF2164 family)</fullName>
    </submittedName>
</protein>
<gene>
    <name evidence="1" type="ORF">J2800_004300</name>
</gene>
<accession>A0ABU1N518</accession>
<dbReference type="InterPro" id="IPR018680">
    <property type="entry name" value="DUF2164"/>
</dbReference>
<comment type="caution">
    <text evidence="1">The sequence shown here is derived from an EMBL/GenBank/DDBJ whole genome shotgun (WGS) entry which is preliminary data.</text>
</comment>
<dbReference type="RefSeq" id="WP_007668579.1">
    <property type="nucleotide sequence ID" value="NZ_BMLD01000015.1"/>
</dbReference>